<dbReference type="Pfam" id="PF00512">
    <property type="entry name" value="HisKA"/>
    <property type="match status" value="1"/>
</dbReference>
<dbReference type="Gene3D" id="1.10.287.130">
    <property type="match status" value="1"/>
</dbReference>
<dbReference type="STRING" id="241244.ATY39_06395"/>
<keyword evidence="9" id="KW-0902">Two-component regulatory system</keyword>
<dbReference type="KEGG" id="rst:ATY39_06395"/>
<dbReference type="PANTHER" id="PTHR43547">
    <property type="entry name" value="TWO-COMPONENT HISTIDINE KINASE"/>
    <property type="match status" value="1"/>
</dbReference>
<gene>
    <name evidence="12" type="ORF">ATY39_06395</name>
</gene>
<dbReference type="Gene3D" id="3.30.565.10">
    <property type="entry name" value="Histidine kinase-like ATPase, C-terminal domain"/>
    <property type="match status" value="1"/>
</dbReference>
<evidence type="ECO:0000256" key="10">
    <source>
        <dbReference type="SAM" id="Phobius"/>
    </source>
</evidence>
<keyword evidence="8" id="KW-0067">ATP-binding</keyword>
<comment type="catalytic activity">
    <reaction evidence="1">
        <text>ATP + protein L-histidine = ADP + protein N-phospho-L-histidine.</text>
        <dbReference type="EC" id="2.7.13.3"/>
    </reaction>
</comment>
<feature type="domain" description="Histidine kinase" evidence="11">
    <location>
        <begin position="137"/>
        <end position="348"/>
    </location>
</feature>
<name>A0A143HBK0_9BACL</name>
<feature type="transmembrane region" description="Helical" evidence="10">
    <location>
        <begin position="57"/>
        <end position="76"/>
    </location>
</feature>
<evidence type="ECO:0000256" key="1">
    <source>
        <dbReference type="ARBA" id="ARBA00000085"/>
    </source>
</evidence>
<dbReference type="SMART" id="SM00387">
    <property type="entry name" value="HATPase_c"/>
    <property type="match status" value="1"/>
</dbReference>
<dbReference type="InterPro" id="IPR036890">
    <property type="entry name" value="HATPase_C_sf"/>
</dbReference>
<dbReference type="PRINTS" id="PR00344">
    <property type="entry name" value="BCTRLSENSOR"/>
</dbReference>
<dbReference type="Proteomes" id="UP000076021">
    <property type="component" value="Chromosome"/>
</dbReference>
<keyword evidence="10" id="KW-0472">Membrane</keyword>
<dbReference type="GO" id="GO:0005524">
    <property type="term" value="F:ATP binding"/>
    <property type="evidence" value="ECO:0007669"/>
    <property type="project" value="UniProtKB-KW"/>
</dbReference>
<dbReference type="RefSeq" id="WP_066787448.1">
    <property type="nucleotide sequence ID" value="NZ_CP014806.1"/>
</dbReference>
<dbReference type="CDD" id="cd00082">
    <property type="entry name" value="HisKA"/>
    <property type="match status" value="1"/>
</dbReference>
<keyword evidence="10" id="KW-1133">Transmembrane helix</keyword>
<evidence type="ECO:0000256" key="3">
    <source>
        <dbReference type="ARBA" id="ARBA00012438"/>
    </source>
</evidence>
<organism evidence="12 13">
    <name type="scientific">Rummeliibacillus stabekisii</name>
    <dbReference type="NCBI Taxonomy" id="241244"/>
    <lineage>
        <taxon>Bacteria</taxon>
        <taxon>Bacillati</taxon>
        <taxon>Bacillota</taxon>
        <taxon>Bacilli</taxon>
        <taxon>Bacillales</taxon>
        <taxon>Caryophanaceae</taxon>
        <taxon>Rummeliibacillus</taxon>
    </lineage>
</organism>
<keyword evidence="7" id="KW-0418">Kinase</keyword>
<dbReference type="InterPro" id="IPR004358">
    <property type="entry name" value="Sig_transdc_His_kin-like_C"/>
</dbReference>
<proteinExistence type="predicted"/>
<evidence type="ECO:0000256" key="9">
    <source>
        <dbReference type="ARBA" id="ARBA00023012"/>
    </source>
</evidence>
<dbReference type="OrthoDB" id="368131at2"/>
<dbReference type="Pfam" id="PF02518">
    <property type="entry name" value="HATPase_c"/>
    <property type="match status" value="1"/>
</dbReference>
<dbReference type="InterPro" id="IPR036097">
    <property type="entry name" value="HisK_dim/P_sf"/>
</dbReference>
<accession>A0A143HBK0</accession>
<evidence type="ECO:0000313" key="12">
    <source>
        <dbReference type="EMBL" id="AMW99118.1"/>
    </source>
</evidence>
<sequence length="348" mass="39089">MKFNIRIALIIAAFSLTMLLIITAILLYKGHEHLMMLKLKDAEEVIHHFDMALAETAVWSIGLLFIIILVSSFFIARTLTKPIQELNHFALQLVKGKRDLNITYTIDDQIGQLGQSLKTLDKTLSVYEVRRKEMTQDLAHEIRNPLASVKSYLSAFEDGVWKATPKRLEGCIEEIDRLILLVGELDTLNDINSPTFKINKQLHQVAPIIESAVISLASELLEKKIEVNLTLDQSIFAFVDSLRLNQILHNIIKNALFHLPVKGTLAIQLLNKSQDELQIIISDNGSGMDEETSSKLFERHYRGQNNYKGSGIGMTITKKLVEAHGGQVFVKSLLDKGTTFTISLPISS</sequence>
<evidence type="ECO:0000256" key="6">
    <source>
        <dbReference type="ARBA" id="ARBA00022741"/>
    </source>
</evidence>
<evidence type="ECO:0000259" key="11">
    <source>
        <dbReference type="PROSITE" id="PS50109"/>
    </source>
</evidence>
<keyword evidence="13" id="KW-1185">Reference proteome</keyword>
<evidence type="ECO:0000256" key="5">
    <source>
        <dbReference type="ARBA" id="ARBA00022679"/>
    </source>
</evidence>
<reference evidence="12 13" key="1">
    <citation type="journal article" date="2016" name="Genome Announc.">
        <title>Whole-Genome Sequence of Rummeliibacillus stabekisii Strain PP9 Isolated from Antarctic Soil.</title>
        <authorList>
            <person name="da Mota F.F."/>
            <person name="Vollu R.E."/>
            <person name="Jurelevicius D."/>
            <person name="Seldin L."/>
        </authorList>
    </citation>
    <scope>NUCLEOTIDE SEQUENCE [LARGE SCALE GENOMIC DNA]</scope>
    <source>
        <strain evidence="12 13">PP9</strain>
    </source>
</reference>
<comment type="subcellular location">
    <subcellularLocation>
        <location evidence="2">Cell membrane</location>
        <topology evidence="2">Multi-pass membrane protein</topology>
    </subcellularLocation>
</comment>
<keyword evidence="4" id="KW-0597">Phosphoprotein</keyword>
<dbReference type="SUPFAM" id="SSF47384">
    <property type="entry name" value="Homodimeric domain of signal transducing histidine kinase"/>
    <property type="match status" value="1"/>
</dbReference>
<evidence type="ECO:0000313" key="13">
    <source>
        <dbReference type="Proteomes" id="UP000076021"/>
    </source>
</evidence>
<keyword evidence="6" id="KW-0547">Nucleotide-binding</keyword>
<evidence type="ECO:0000256" key="4">
    <source>
        <dbReference type="ARBA" id="ARBA00022553"/>
    </source>
</evidence>
<protein>
    <recommendedName>
        <fullName evidence="3">histidine kinase</fullName>
        <ecNumber evidence="3">2.7.13.3</ecNumber>
    </recommendedName>
</protein>
<dbReference type="InterPro" id="IPR005467">
    <property type="entry name" value="His_kinase_dom"/>
</dbReference>
<dbReference type="PROSITE" id="PS50109">
    <property type="entry name" value="HIS_KIN"/>
    <property type="match status" value="1"/>
</dbReference>
<dbReference type="SMART" id="SM00388">
    <property type="entry name" value="HisKA"/>
    <property type="match status" value="1"/>
</dbReference>
<dbReference type="AlphaFoldDB" id="A0A143HBK0"/>
<dbReference type="EMBL" id="CP014806">
    <property type="protein sequence ID" value="AMW99118.1"/>
    <property type="molecule type" value="Genomic_DNA"/>
</dbReference>
<dbReference type="InterPro" id="IPR003661">
    <property type="entry name" value="HisK_dim/P_dom"/>
</dbReference>
<evidence type="ECO:0000256" key="2">
    <source>
        <dbReference type="ARBA" id="ARBA00004651"/>
    </source>
</evidence>
<evidence type="ECO:0000256" key="8">
    <source>
        <dbReference type="ARBA" id="ARBA00022840"/>
    </source>
</evidence>
<dbReference type="InterPro" id="IPR003594">
    <property type="entry name" value="HATPase_dom"/>
</dbReference>
<dbReference type="Gene3D" id="6.10.340.10">
    <property type="match status" value="1"/>
</dbReference>
<dbReference type="GO" id="GO:0005886">
    <property type="term" value="C:plasma membrane"/>
    <property type="evidence" value="ECO:0007669"/>
    <property type="project" value="UniProtKB-SubCell"/>
</dbReference>
<keyword evidence="5" id="KW-0808">Transferase</keyword>
<dbReference type="FunFam" id="3.30.565.10:FF:000006">
    <property type="entry name" value="Sensor histidine kinase WalK"/>
    <property type="match status" value="1"/>
</dbReference>
<reference evidence="13" key="2">
    <citation type="submission" date="2016-03" db="EMBL/GenBank/DDBJ databases">
        <authorList>
            <person name="Ploux O."/>
        </authorList>
    </citation>
    <scope>NUCLEOTIDE SEQUENCE [LARGE SCALE GENOMIC DNA]</scope>
    <source>
        <strain evidence="13">PP9</strain>
    </source>
</reference>
<dbReference type="PANTHER" id="PTHR43547:SF2">
    <property type="entry name" value="HYBRID SIGNAL TRANSDUCTION HISTIDINE KINASE C"/>
    <property type="match status" value="1"/>
</dbReference>
<dbReference type="EC" id="2.7.13.3" evidence="3"/>
<feature type="transmembrane region" description="Helical" evidence="10">
    <location>
        <begin position="7"/>
        <end position="28"/>
    </location>
</feature>
<keyword evidence="10" id="KW-0812">Transmembrane</keyword>
<dbReference type="CDD" id="cd00075">
    <property type="entry name" value="HATPase"/>
    <property type="match status" value="1"/>
</dbReference>
<evidence type="ECO:0000256" key="7">
    <source>
        <dbReference type="ARBA" id="ARBA00022777"/>
    </source>
</evidence>
<dbReference type="GO" id="GO:0000155">
    <property type="term" value="F:phosphorelay sensor kinase activity"/>
    <property type="evidence" value="ECO:0007669"/>
    <property type="project" value="InterPro"/>
</dbReference>
<dbReference type="SUPFAM" id="SSF55874">
    <property type="entry name" value="ATPase domain of HSP90 chaperone/DNA topoisomerase II/histidine kinase"/>
    <property type="match status" value="1"/>
</dbReference>